<reference evidence="2 3" key="1">
    <citation type="submission" date="2017-02" db="EMBL/GenBank/DDBJ databases">
        <title>Genomes of Trichoderma spp. with biocontrol activity.</title>
        <authorList>
            <person name="Gardiner D."/>
            <person name="Kazan K."/>
            <person name="Vos C."/>
            <person name="Harvey P."/>
        </authorList>
    </citation>
    <scope>NUCLEOTIDE SEQUENCE [LARGE SCALE GENOMIC DNA]</scope>
    <source>
        <strain evidence="2 3">Tr1</strain>
    </source>
</reference>
<comment type="caution">
    <text evidence="2">The sequence shown here is derived from an EMBL/GenBank/DDBJ whole genome shotgun (WGS) entry which is preliminary data.</text>
</comment>
<feature type="compositionally biased region" description="Polar residues" evidence="1">
    <location>
        <begin position="35"/>
        <end position="47"/>
    </location>
</feature>
<protein>
    <submittedName>
        <fullName evidence="2">Uncharacterized protein</fullName>
    </submittedName>
</protein>
<evidence type="ECO:0000313" key="2">
    <source>
        <dbReference type="EMBL" id="PNP54327.1"/>
    </source>
</evidence>
<proteinExistence type="predicted"/>
<evidence type="ECO:0000313" key="3">
    <source>
        <dbReference type="Proteomes" id="UP000236290"/>
    </source>
</evidence>
<accession>A0A2K0U969</accession>
<name>A0A2K0U969_TRIHA</name>
<dbReference type="Proteomes" id="UP000236290">
    <property type="component" value="Unassembled WGS sequence"/>
</dbReference>
<evidence type="ECO:0000256" key="1">
    <source>
        <dbReference type="SAM" id="MobiDB-lite"/>
    </source>
</evidence>
<gene>
    <name evidence="2" type="ORF">THARTR1_05534</name>
</gene>
<sequence length="61" mass="6548">MSIDNKPPNPHRDESEESTGSTPEREQIPSMAAGSGSTIINVSQDGQQPKRKGGRKPTTTQ</sequence>
<dbReference type="EMBL" id="MTYI01000063">
    <property type="protein sequence ID" value="PNP54327.1"/>
    <property type="molecule type" value="Genomic_DNA"/>
</dbReference>
<dbReference type="OrthoDB" id="4899349at2759"/>
<dbReference type="AlphaFoldDB" id="A0A2K0U969"/>
<feature type="region of interest" description="Disordered" evidence="1">
    <location>
        <begin position="1"/>
        <end position="61"/>
    </location>
</feature>
<organism evidence="2 3">
    <name type="scientific">Trichoderma harzianum</name>
    <name type="common">Hypocrea lixii</name>
    <dbReference type="NCBI Taxonomy" id="5544"/>
    <lineage>
        <taxon>Eukaryota</taxon>
        <taxon>Fungi</taxon>
        <taxon>Dikarya</taxon>
        <taxon>Ascomycota</taxon>
        <taxon>Pezizomycotina</taxon>
        <taxon>Sordariomycetes</taxon>
        <taxon>Hypocreomycetidae</taxon>
        <taxon>Hypocreales</taxon>
        <taxon>Hypocreaceae</taxon>
        <taxon>Trichoderma</taxon>
    </lineage>
</organism>